<comment type="caution">
    <text evidence="7">The sequence shown here is derived from an EMBL/GenBank/DDBJ whole genome shotgun (WGS) entry which is preliminary data.</text>
</comment>
<dbReference type="SUPFAM" id="SSF51735">
    <property type="entry name" value="NAD(P)-binding Rossmann-fold domains"/>
    <property type="match status" value="1"/>
</dbReference>
<dbReference type="Pfam" id="PF00725">
    <property type="entry name" value="3HCDH"/>
    <property type="match status" value="1"/>
</dbReference>
<comment type="similarity">
    <text evidence="2">Belongs to the 3-hydroxyacyl-CoA dehydrogenase family.</text>
</comment>
<dbReference type="InterPro" id="IPR013328">
    <property type="entry name" value="6PGD_dom2"/>
</dbReference>
<dbReference type="RefSeq" id="WP_179605194.1">
    <property type="nucleotide sequence ID" value="NZ_BAABEH010000001.1"/>
</dbReference>
<evidence type="ECO:0000256" key="1">
    <source>
        <dbReference type="ARBA" id="ARBA00005086"/>
    </source>
</evidence>
<feature type="domain" description="3-hydroxyacyl-CoA dehydrogenase C-terminal" evidence="5">
    <location>
        <begin position="198"/>
        <end position="293"/>
    </location>
</feature>
<dbReference type="Gene3D" id="3.40.50.720">
    <property type="entry name" value="NAD(P)-binding Rossmann-like Domain"/>
    <property type="match status" value="1"/>
</dbReference>
<comment type="pathway">
    <text evidence="1">Lipid metabolism; butanoate metabolism.</text>
</comment>
<evidence type="ECO:0000259" key="5">
    <source>
        <dbReference type="Pfam" id="PF00725"/>
    </source>
</evidence>
<dbReference type="Proteomes" id="UP000578352">
    <property type="component" value="Unassembled WGS sequence"/>
</dbReference>
<reference evidence="7 8" key="1">
    <citation type="submission" date="2020-07" db="EMBL/GenBank/DDBJ databases">
        <title>Sequencing the genomes of 1000 actinobacteria strains.</title>
        <authorList>
            <person name="Klenk H.-P."/>
        </authorList>
    </citation>
    <scope>NUCLEOTIDE SEQUENCE [LARGE SCALE GENOMIC DNA]</scope>
    <source>
        <strain evidence="7 8">DSM 15165</strain>
    </source>
</reference>
<dbReference type="InterPro" id="IPR036291">
    <property type="entry name" value="NAD(P)-bd_dom_sf"/>
</dbReference>
<evidence type="ECO:0000256" key="4">
    <source>
        <dbReference type="PIRSR" id="PIRSR000105-1"/>
    </source>
</evidence>
<dbReference type="GO" id="GO:0008691">
    <property type="term" value="F:3-hydroxybutyryl-CoA dehydrogenase activity"/>
    <property type="evidence" value="ECO:0007669"/>
    <property type="project" value="UniProtKB-EC"/>
</dbReference>
<dbReference type="GO" id="GO:0006631">
    <property type="term" value="P:fatty acid metabolic process"/>
    <property type="evidence" value="ECO:0007669"/>
    <property type="project" value="InterPro"/>
</dbReference>
<evidence type="ECO:0000259" key="6">
    <source>
        <dbReference type="Pfam" id="PF02737"/>
    </source>
</evidence>
<gene>
    <name evidence="7" type="ORF">HNR13_001537</name>
</gene>
<dbReference type="Gene3D" id="1.10.1040.10">
    <property type="entry name" value="N-(1-d-carboxylethyl)-l-norvaline Dehydrogenase, domain 2"/>
    <property type="match status" value="1"/>
</dbReference>
<dbReference type="EC" id="1.1.1.157" evidence="7"/>
<evidence type="ECO:0000313" key="8">
    <source>
        <dbReference type="Proteomes" id="UP000578352"/>
    </source>
</evidence>
<dbReference type="PANTHER" id="PTHR48075:SF5">
    <property type="entry name" value="3-HYDROXYBUTYRYL-COA DEHYDROGENASE"/>
    <property type="match status" value="1"/>
</dbReference>
<dbReference type="InterPro" id="IPR022694">
    <property type="entry name" value="3-OHacyl-CoA_DH"/>
</dbReference>
<dbReference type="PIRSF" id="PIRSF000105">
    <property type="entry name" value="HCDH"/>
    <property type="match status" value="1"/>
</dbReference>
<evidence type="ECO:0000313" key="7">
    <source>
        <dbReference type="EMBL" id="NYJ23250.1"/>
    </source>
</evidence>
<dbReference type="SUPFAM" id="SSF48179">
    <property type="entry name" value="6-phosphogluconate dehydrogenase C-terminal domain-like"/>
    <property type="match status" value="1"/>
</dbReference>
<proteinExistence type="inferred from homology"/>
<feature type="domain" description="3-hydroxyacyl-CoA dehydrogenase NAD binding" evidence="6">
    <location>
        <begin position="23"/>
        <end position="195"/>
    </location>
</feature>
<dbReference type="PANTHER" id="PTHR48075">
    <property type="entry name" value="3-HYDROXYACYL-COA DEHYDROGENASE FAMILY PROTEIN"/>
    <property type="match status" value="1"/>
</dbReference>
<dbReference type="AlphaFoldDB" id="A0A853CWR1"/>
<dbReference type="InterPro" id="IPR006176">
    <property type="entry name" value="3-OHacyl-CoA_DH_NAD-bd"/>
</dbReference>
<keyword evidence="3 7" id="KW-0560">Oxidoreductase</keyword>
<dbReference type="EMBL" id="JACCFL010000001">
    <property type="protein sequence ID" value="NYJ23250.1"/>
    <property type="molecule type" value="Genomic_DNA"/>
</dbReference>
<name>A0A853CWR1_9MICO</name>
<evidence type="ECO:0000256" key="3">
    <source>
        <dbReference type="ARBA" id="ARBA00023002"/>
    </source>
</evidence>
<sequence>MSEQQPGFPEHGVPEHVGVPERVGVIGGGRMGAGIAHAFLMAGSRVSVVERDAAAADAARERVEAAIDGSVRRGATVPAPDRLIATTSWDALRGSALVVEAVPELPELKHDALRRAEELLEPDAVLASNTSSLSIDGLAEVLARPGGFLGMHFFNPVPASALVEVVAGQATAPSAVDLATGWVEALGKTPIVVRDSPGFASSRLGVLLGLEAVRMVEEGVASPEAIDTAMTLGYKHPVGPLRLTDIVGLDVRLDIAEYLASELGPRFEPPALLRRMVADGLLGRKSGRGFYVWDGDAAGGAPLTRAPEPPR</sequence>
<dbReference type="InterPro" id="IPR006108">
    <property type="entry name" value="3HC_DH_C"/>
</dbReference>
<evidence type="ECO:0000256" key="2">
    <source>
        <dbReference type="ARBA" id="ARBA00009463"/>
    </source>
</evidence>
<dbReference type="Pfam" id="PF02737">
    <property type="entry name" value="3HCDH_N"/>
    <property type="match status" value="1"/>
</dbReference>
<organism evidence="7 8">
    <name type="scientific">Leifsonia shinshuensis</name>
    <dbReference type="NCBI Taxonomy" id="150026"/>
    <lineage>
        <taxon>Bacteria</taxon>
        <taxon>Bacillati</taxon>
        <taxon>Actinomycetota</taxon>
        <taxon>Actinomycetes</taxon>
        <taxon>Micrococcales</taxon>
        <taxon>Microbacteriaceae</taxon>
        <taxon>Leifsonia</taxon>
    </lineage>
</organism>
<dbReference type="GO" id="GO:0070403">
    <property type="term" value="F:NAD+ binding"/>
    <property type="evidence" value="ECO:0007669"/>
    <property type="project" value="InterPro"/>
</dbReference>
<protein>
    <submittedName>
        <fullName evidence="7">3-hydroxybutyryl-CoA dehydrogenase</fullName>
        <ecNumber evidence="7">1.1.1.157</ecNumber>
    </submittedName>
</protein>
<feature type="site" description="Important for catalytic activity" evidence="4">
    <location>
        <position position="152"/>
    </location>
</feature>
<accession>A0A853CWR1</accession>
<dbReference type="InterPro" id="IPR008927">
    <property type="entry name" value="6-PGluconate_DH-like_C_sf"/>
</dbReference>